<organism evidence="5 6">
    <name type="scientific">Stenotrophobium rhamnosiphilum</name>
    <dbReference type="NCBI Taxonomy" id="2029166"/>
    <lineage>
        <taxon>Bacteria</taxon>
        <taxon>Pseudomonadati</taxon>
        <taxon>Pseudomonadota</taxon>
        <taxon>Gammaproteobacteria</taxon>
        <taxon>Nevskiales</taxon>
        <taxon>Nevskiaceae</taxon>
        <taxon>Stenotrophobium</taxon>
    </lineage>
</organism>
<gene>
    <name evidence="5" type="ORF">CJD38_15110</name>
</gene>
<dbReference type="PRINTS" id="PR00131">
    <property type="entry name" value="GLHYDRLASE1"/>
</dbReference>
<sequence>MRTFFKVFVVLILCLFAWLAWSFKQPAKIPVVAAEALPADFIWGVSSSAYQSEGGEVDSNWSRWNASQPTQDRYGKAIDFRHRYREDVALARDLGVNTFRLGINWARIEPNKGQIDQAELAYYDDLILAIKQAGMKPLVTLDHFVYPGWIADQGGWVNPQTVNDFLNYTNLIVGRYQADVDLWITFNEAAFGVGGEKNIRQLNWTDTGHVRDNIAAAHRQAYDLIHRLDNHATVTSNIYWMGDRFGSGAINGLLDWTFFDSVADKCDVIAVDYYAADIPKVMRAGVETHWNWPVDPAGLYRALKILQTRYPNKPLLIAEIGMSTQDGAPRTDGTKREDMIRDTVYWTQRAKADGVNVIGYMVWSLTDNFEWGSYTPRFGLYTVNALKDPDLKRIPTAAVPAYKEVIRNHGVGADYRPVLPQ</sequence>
<evidence type="ECO:0000256" key="4">
    <source>
        <dbReference type="RuleBase" id="RU003690"/>
    </source>
</evidence>
<comment type="caution">
    <text evidence="5">The sequence shown here is derived from an EMBL/GenBank/DDBJ whole genome shotgun (WGS) entry which is preliminary data.</text>
</comment>
<dbReference type="SUPFAM" id="SSF51445">
    <property type="entry name" value="(Trans)glycosidases"/>
    <property type="match status" value="1"/>
</dbReference>
<dbReference type="PANTHER" id="PTHR10353:SF36">
    <property type="entry name" value="LP05116P"/>
    <property type="match status" value="1"/>
</dbReference>
<protein>
    <submittedName>
        <fullName evidence="5">Glycoside hydrolase family 1</fullName>
    </submittedName>
</protein>
<evidence type="ECO:0000256" key="3">
    <source>
        <dbReference type="ARBA" id="ARBA00023295"/>
    </source>
</evidence>
<dbReference type="GO" id="GO:0005829">
    <property type="term" value="C:cytosol"/>
    <property type="evidence" value="ECO:0007669"/>
    <property type="project" value="TreeGrafter"/>
</dbReference>
<evidence type="ECO:0000313" key="6">
    <source>
        <dbReference type="Proteomes" id="UP000244248"/>
    </source>
</evidence>
<dbReference type="Pfam" id="PF00232">
    <property type="entry name" value="Glyco_hydro_1"/>
    <property type="match status" value="2"/>
</dbReference>
<dbReference type="InterPro" id="IPR017853">
    <property type="entry name" value="GH"/>
</dbReference>
<evidence type="ECO:0000256" key="1">
    <source>
        <dbReference type="ARBA" id="ARBA00010838"/>
    </source>
</evidence>
<dbReference type="Gene3D" id="3.20.20.80">
    <property type="entry name" value="Glycosidases"/>
    <property type="match status" value="2"/>
</dbReference>
<dbReference type="InterPro" id="IPR001360">
    <property type="entry name" value="Glyco_hydro_1"/>
</dbReference>
<proteinExistence type="inferred from homology"/>
<dbReference type="InterPro" id="IPR033132">
    <property type="entry name" value="GH_1_N_CS"/>
</dbReference>
<dbReference type="PANTHER" id="PTHR10353">
    <property type="entry name" value="GLYCOSYL HYDROLASE"/>
    <property type="match status" value="1"/>
</dbReference>
<comment type="similarity">
    <text evidence="1 4">Belongs to the glycosyl hydrolase 1 family.</text>
</comment>
<reference evidence="5 6" key="1">
    <citation type="submission" date="2018-04" db="EMBL/GenBank/DDBJ databases">
        <title>Novel species isolated from glacier.</title>
        <authorList>
            <person name="Liu Q."/>
            <person name="Xin Y.-H."/>
        </authorList>
    </citation>
    <scope>NUCLEOTIDE SEQUENCE [LARGE SCALE GENOMIC DNA]</scope>
    <source>
        <strain evidence="5 6">GT1R17</strain>
    </source>
</reference>
<dbReference type="EMBL" id="QANS01000006">
    <property type="protein sequence ID" value="PTU30276.1"/>
    <property type="molecule type" value="Genomic_DNA"/>
</dbReference>
<name>A0A2T5MCH7_9GAMM</name>
<keyword evidence="2 5" id="KW-0378">Hydrolase</keyword>
<dbReference type="RefSeq" id="WP_107941217.1">
    <property type="nucleotide sequence ID" value="NZ_QANS01000006.1"/>
</dbReference>
<keyword evidence="3" id="KW-0326">Glycosidase</keyword>
<dbReference type="GO" id="GO:0008422">
    <property type="term" value="F:beta-glucosidase activity"/>
    <property type="evidence" value="ECO:0007669"/>
    <property type="project" value="TreeGrafter"/>
</dbReference>
<accession>A0A2T5MCH7</accession>
<evidence type="ECO:0000256" key="2">
    <source>
        <dbReference type="ARBA" id="ARBA00022801"/>
    </source>
</evidence>
<dbReference type="GO" id="GO:0016052">
    <property type="term" value="P:carbohydrate catabolic process"/>
    <property type="evidence" value="ECO:0007669"/>
    <property type="project" value="TreeGrafter"/>
</dbReference>
<dbReference type="AlphaFoldDB" id="A0A2T5MCH7"/>
<dbReference type="PROSITE" id="PS00653">
    <property type="entry name" value="GLYCOSYL_HYDROL_F1_2"/>
    <property type="match status" value="1"/>
</dbReference>
<keyword evidence="6" id="KW-1185">Reference proteome</keyword>
<dbReference type="OrthoDB" id="9765195at2"/>
<dbReference type="Proteomes" id="UP000244248">
    <property type="component" value="Unassembled WGS sequence"/>
</dbReference>
<evidence type="ECO:0000313" key="5">
    <source>
        <dbReference type="EMBL" id="PTU30276.1"/>
    </source>
</evidence>